<dbReference type="CDD" id="cd01837">
    <property type="entry name" value="SGNH_plant_lipase_like"/>
    <property type="match status" value="1"/>
</dbReference>
<dbReference type="Gene3D" id="3.40.50.1110">
    <property type="entry name" value="SGNH hydrolase"/>
    <property type="match status" value="1"/>
</dbReference>
<dbReference type="InterPro" id="IPR036514">
    <property type="entry name" value="SGNH_hydro_sf"/>
</dbReference>
<organism evidence="3 4">
    <name type="scientific">Rhynchospora breviuscula</name>
    <dbReference type="NCBI Taxonomy" id="2022672"/>
    <lineage>
        <taxon>Eukaryota</taxon>
        <taxon>Viridiplantae</taxon>
        <taxon>Streptophyta</taxon>
        <taxon>Embryophyta</taxon>
        <taxon>Tracheophyta</taxon>
        <taxon>Spermatophyta</taxon>
        <taxon>Magnoliopsida</taxon>
        <taxon>Liliopsida</taxon>
        <taxon>Poales</taxon>
        <taxon>Cyperaceae</taxon>
        <taxon>Cyperoideae</taxon>
        <taxon>Rhynchosporeae</taxon>
        <taxon>Rhynchospora</taxon>
    </lineage>
</organism>
<protein>
    <recommendedName>
        <fullName evidence="5">GDSL esterase/lipase</fullName>
    </recommendedName>
</protein>
<dbReference type="GO" id="GO:0016788">
    <property type="term" value="F:hydrolase activity, acting on ester bonds"/>
    <property type="evidence" value="ECO:0007669"/>
    <property type="project" value="InterPro"/>
</dbReference>
<feature type="chain" id="PRO_5040419042" description="GDSL esterase/lipase" evidence="2">
    <location>
        <begin position="37"/>
        <end position="364"/>
    </location>
</feature>
<dbReference type="InterPro" id="IPR001087">
    <property type="entry name" value="GDSL"/>
</dbReference>
<dbReference type="Proteomes" id="UP001151287">
    <property type="component" value="Unassembled WGS sequence"/>
</dbReference>
<dbReference type="Pfam" id="PF00657">
    <property type="entry name" value="Lipase_GDSL"/>
    <property type="match status" value="1"/>
</dbReference>
<evidence type="ECO:0000256" key="1">
    <source>
        <dbReference type="ARBA" id="ARBA00008668"/>
    </source>
</evidence>
<name>A0A9Q0HZX5_9POAL</name>
<comment type="similarity">
    <text evidence="1">Belongs to the 'GDSL' lipolytic enzyme family.</text>
</comment>
<reference evidence="3" key="1">
    <citation type="journal article" date="2022" name="Cell">
        <title>Repeat-based holocentromeres influence genome architecture and karyotype evolution.</title>
        <authorList>
            <person name="Hofstatter P.G."/>
            <person name="Thangavel G."/>
            <person name="Lux T."/>
            <person name="Neumann P."/>
            <person name="Vondrak T."/>
            <person name="Novak P."/>
            <person name="Zhang M."/>
            <person name="Costa L."/>
            <person name="Castellani M."/>
            <person name="Scott A."/>
            <person name="Toegelov H."/>
            <person name="Fuchs J."/>
            <person name="Mata-Sucre Y."/>
            <person name="Dias Y."/>
            <person name="Vanzela A.L.L."/>
            <person name="Huettel B."/>
            <person name="Almeida C.C.S."/>
            <person name="Simkova H."/>
            <person name="Souza G."/>
            <person name="Pedrosa-Harand A."/>
            <person name="Macas J."/>
            <person name="Mayer K.F.X."/>
            <person name="Houben A."/>
            <person name="Marques A."/>
        </authorList>
    </citation>
    <scope>NUCLEOTIDE SEQUENCE</scope>
    <source>
        <strain evidence="3">RhyBre1mFocal</strain>
    </source>
</reference>
<evidence type="ECO:0000313" key="4">
    <source>
        <dbReference type="Proteomes" id="UP001151287"/>
    </source>
</evidence>
<proteinExistence type="inferred from homology"/>
<dbReference type="InterPro" id="IPR050592">
    <property type="entry name" value="GDSL_lipolytic_enzyme"/>
</dbReference>
<keyword evidence="2" id="KW-0732">Signal</keyword>
<dbReference type="SUPFAM" id="SSF52266">
    <property type="entry name" value="SGNH hydrolase"/>
    <property type="match status" value="1"/>
</dbReference>
<evidence type="ECO:0000256" key="2">
    <source>
        <dbReference type="SAM" id="SignalP"/>
    </source>
</evidence>
<dbReference type="InterPro" id="IPR035669">
    <property type="entry name" value="SGNH_plant_lipase-like"/>
</dbReference>
<feature type="signal peptide" evidence="2">
    <location>
        <begin position="1"/>
        <end position="36"/>
    </location>
</feature>
<dbReference type="FunFam" id="3.40.50.1110:FF:000003">
    <property type="entry name" value="GDSL esterase/lipase APG"/>
    <property type="match status" value="1"/>
</dbReference>
<dbReference type="EMBL" id="JAMQYH010000001">
    <property type="protein sequence ID" value="KAJ1703648.1"/>
    <property type="molecule type" value="Genomic_DNA"/>
</dbReference>
<dbReference type="AlphaFoldDB" id="A0A9Q0HZX5"/>
<comment type="caution">
    <text evidence="3">The sequence shown here is derived from an EMBL/GenBank/DDBJ whole genome shotgun (WGS) entry which is preliminary data.</text>
</comment>
<evidence type="ECO:0000313" key="3">
    <source>
        <dbReference type="EMBL" id="KAJ1703648.1"/>
    </source>
</evidence>
<dbReference type="PANTHER" id="PTHR45642:SF46">
    <property type="entry name" value="OS06G0636700 PROTEIN"/>
    <property type="match status" value="1"/>
</dbReference>
<dbReference type="OrthoDB" id="1600564at2759"/>
<gene>
    <name evidence="3" type="ORF">LUZ63_003427</name>
</gene>
<accession>A0A9Q0HZX5</accession>
<dbReference type="PANTHER" id="PTHR45642">
    <property type="entry name" value="GDSL ESTERASE/LIPASE EXL3"/>
    <property type="match status" value="1"/>
</dbReference>
<evidence type="ECO:0008006" key="5">
    <source>
        <dbReference type="Google" id="ProtNLM"/>
    </source>
</evidence>
<keyword evidence="4" id="KW-1185">Reference proteome</keyword>
<sequence>MKSLLQYSPASTMAQIHLTHTLLSHLLLTFLSLSTAAHIPAVIVFGDSTVDPGNNNVIPTILRSDFPPYGRDFQNGKPTGRFCNGRLPTDFISEAIGLPPLVPAYLDPAYGIEDFAKGVSFASAGTGLDSATSDVLAVIPLWKEVEYFKEYQKKLRKYVGEARAKYIVNEAIYIISIGTNDFLENYFAVVTGRILQLPVDKFEDFLVSQAAEFLTNIYRLGARKISFAGLSPIGCLPLERTANVIGKDGCNEKYNQVARDFNAKLQRMIADLCTKLPGLRLRYSGVYDRVLQLINNPSHYGLENVEEGCCGTGKFEMGFLCDSKCPLTCPDANKYLFWDAFHPTEKVNRLMAGLTLSTGLREFI</sequence>